<dbReference type="InterPro" id="IPR008983">
    <property type="entry name" value="Tumour_necrosis_fac-like_dom"/>
</dbReference>
<accession>A0A5C6N787</accession>
<gene>
    <name evidence="2" type="ORF">D4764_03G0003300</name>
</gene>
<organism evidence="2 3">
    <name type="scientific">Takifugu flavidus</name>
    <name type="common">sansaifugu</name>
    <dbReference type="NCBI Taxonomy" id="433684"/>
    <lineage>
        <taxon>Eukaryota</taxon>
        <taxon>Metazoa</taxon>
        <taxon>Chordata</taxon>
        <taxon>Craniata</taxon>
        <taxon>Vertebrata</taxon>
        <taxon>Euteleostomi</taxon>
        <taxon>Actinopterygii</taxon>
        <taxon>Neopterygii</taxon>
        <taxon>Teleostei</taxon>
        <taxon>Neoteleostei</taxon>
        <taxon>Acanthomorphata</taxon>
        <taxon>Eupercaria</taxon>
        <taxon>Tetraodontiformes</taxon>
        <taxon>Tetradontoidea</taxon>
        <taxon>Tetraodontidae</taxon>
        <taxon>Takifugu</taxon>
    </lineage>
</organism>
<reference evidence="2 3" key="1">
    <citation type="submission" date="2019-04" db="EMBL/GenBank/DDBJ databases">
        <title>Chromosome genome assembly for Takifugu flavidus.</title>
        <authorList>
            <person name="Xiao S."/>
        </authorList>
    </citation>
    <scope>NUCLEOTIDE SEQUENCE [LARGE SCALE GENOMIC DNA]</scope>
    <source>
        <strain evidence="2">HTHZ2018</strain>
        <tissue evidence="2">Muscle</tissue>
    </source>
</reference>
<proteinExistence type="predicted"/>
<dbReference type="Pfam" id="PF00386">
    <property type="entry name" value="C1q"/>
    <property type="match status" value="1"/>
</dbReference>
<dbReference type="Proteomes" id="UP000324091">
    <property type="component" value="Chromosome 3"/>
</dbReference>
<dbReference type="AlphaFoldDB" id="A0A5C6N787"/>
<dbReference type="InterPro" id="IPR001073">
    <property type="entry name" value="C1q_dom"/>
</dbReference>
<evidence type="ECO:0000259" key="1">
    <source>
        <dbReference type="Pfam" id="PF00386"/>
    </source>
</evidence>
<keyword evidence="3" id="KW-1185">Reference proteome</keyword>
<feature type="domain" description="C1q" evidence="1">
    <location>
        <begin position="83"/>
        <end position="197"/>
    </location>
</feature>
<dbReference type="SUPFAM" id="SSF49842">
    <property type="entry name" value="TNF-like"/>
    <property type="match status" value="1"/>
</dbReference>
<evidence type="ECO:0000313" key="3">
    <source>
        <dbReference type="Proteomes" id="UP000324091"/>
    </source>
</evidence>
<dbReference type="EMBL" id="RHFK02000016">
    <property type="protein sequence ID" value="TWW63322.1"/>
    <property type="molecule type" value="Genomic_DNA"/>
</dbReference>
<dbReference type="Gene3D" id="2.60.120.40">
    <property type="match status" value="1"/>
</dbReference>
<sequence>MAELKIKIDATIEVSEPQPGRPGLLLDLRNGTIAICRGRCLFHTSIPVMITVHGMCRQRQTGNSQVEELEINTAAPDELMSSRAITNVGEAYDISTGESHCPADGHTSGSFLQGQSSSVPLRFESLTSKTQRRTVMKNSEAIVKAFNSNKPGSQHVDNASSTACLELQRGDHVSVVLPNGCHACGIGGTTSFTGFLISKAFSLLGLQEKHSSSLPGRTESSNAKQQESLVLRVIPSNLAYGHGPSQSHTGDRYPGCDAKEPKIFLVAVPLPLDQELEAMLDHIGPRRPGHHQ</sequence>
<evidence type="ECO:0000313" key="2">
    <source>
        <dbReference type="EMBL" id="TWW63322.1"/>
    </source>
</evidence>
<name>A0A5C6N787_9TELE</name>
<comment type="caution">
    <text evidence="2">The sequence shown here is derived from an EMBL/GenBank/DDBJ whole genome shotgun (WGS) entry which is preliminary data.</text>
</comment>
<protein>
    <recommendedName>
        <fullName evidence="1">C1q domain-containing protein</fullName>
    </recommendedName>
</protein>